<evidence type="ECO:0000256" key="1">
    <source>
        <dbReference type="SAM" id="Coils"/>
    </source>
</evidence>
<dbReference type="InterPro" id="IPR050834">
    <property type="entry name" value="Glycosyltransf_2"/>
</dbReference>
<dbReference type="CDD" id="cd00761">
    <property type="entry name" value="Glyco_tranf_GTA_type"/>
    <property type="match status" value="1"/>
</dbReference>
<proteinExistence type="predicted"/>
<dbReference type="SUPFAM" id="SSF53448">
    <property type="entry name" value="Nucleotide-diphospho-sugar transferases"/>
    <property type="match status" value="1"/>
</dbReference>
<evidence type="ECO:0000259" key="2">
    <source>
        <dbReference type="Pfam" id="PF00535"/>
    </source>
</evidence>
<keyword evidence="1" id="KW-0175">Coiled coil</keyword>
<evidence type="ECO:0000313" key="4">
    <source>
        <dbReference type="Proteomes" id="UP001524587"/>
    </source>
</evidence>
<keyword evidence="4" id="KW-1185">Reference proteome</keyword>
<dbReference type="Gene3D" id="3.90.550.10">
    <property type="entry name" value="Spore Coat Polysaccharide Biosynthesis Protein SpsA, Chain A"/>
    <property type="match status" value="1"/>
</dbReference>
<reference evidence="3 4" key="1">
    <citation type="submission" date="2022-06" db="EMBL/GenBank/DDBJ databases">
        <title>Endosaccharibacter gen. nov., sp. nov., endophytic bacteria isolated from sugarcane.</title>
        <authorList>
            <person name="Pitiwittayakul N."/>
            <person name="Yukphan P."/>
            <person name="Charoenyingcharoen P."/>
            <person name="Tanasupawat S."/>
        </authorList>
    </citation>
    <scope>NUCLEOTIDE SEQUENCE [LARGE SCALE GENOMIC DNA]</scope>
    <source>
        <strain evidence="3 4">KSS8</strain>
    </source>
</reference>
<name>A0ABT1W6B9_9PROT</name>
<feature type="domain" description="Glycosyltransferase 2-like" evidence="2">
    <location>
        <begin position="26"/>
        <end position="152"/>
    </location>
</feature>
<dbReference type="RefSeq" id="WP_422863880.1">
    <property type="nucleotide sequence ID" value="NZ_JAMSKV010000005.1"/>
</dbReference>
<dbReference type="Proteomes" id="UP001524587">
    <property type="component" value="Unassembled WGS sequence"/>
</dbReference>
<protein>
    <submittedName>
        <fullName evidence="3">Glycosyltransferase</fullName>
    </submittedName>
</protein>
<organism evidence="3 4">
    <name type="scientific">Endosaccharibacter trunci</name>
    <dbReference type="NCBI Taxonomy" id="2812733"/>
    <lineage>
        <taxon>Bacteria</taxon>
        <taxon>Pseudomonadati</taxon>
        <taxon>Pseudomonadota</taxon>
        <taxon>Alphaproteobacteria</taxon>
        <taxon>Acetobacterales</taxon>
        <taxon>Acetobacteraceae</taxon>
        <taxon>Endosaccharibacter</taxon>
    </lineage>
</organism>
<dbReference type="InterPro" id="IPR029044">
    <property type="entry name" value="Nucleotide-diphossugar_trans"/>
</dbReference>
<dbReference type="InterPro" id="IPR001173">
    <property type="entry name" value="Glyco_trans_2-like"/>
</dbReference>
<dbReference type="EMBL" id="JAMSKV010000005">
    <property type="protein sequence ID" value="MCQ8278409.1"/>
    <property type="molecule type" value="Genomic_DNA"/>
</dbReference>
<evidence type="ECO:0000313" key="3">
    <source>
        <dbReference type="EMBL" id="MCQ8278409.1"/>
    </source>
</evidence>
<accession>A0ABT1W6B9</accession>
<comment type="caution">
    <text evidence="3">The sequence shown here is derived from an EMBL/GenBank/DDBJ whole genome shotgun (WGS) entry which is preliminary data.</text>
</comment>
<sequence length="376" mass="41914">MAESFPNQASAPTDGDGRSVAILMRTRDRPILLARAFASVLSQRWDDWHLFVVNDGGDPAPVDGLAARHATGFLGRITILHHAAPLGRQAAANAALAQLQVQALGTAERSGGFAHVALHDDDDTWHPDFLRSMTEWLSRPEHHAFAGVLSHWTVVREQLDRAEVREIGRAPAVFDMKVLALDAMLGRNRVPSIAFLFRSEAVRRAGRFDLALPVLEDWDFLLRLLALGDIGVLPRRLGFYHLREPGTLAAYVNSADDDASPHDAQYVRYRNNQLRALRDADPGALAVIGTLGSRAEAYHEQAELQHGRILANLDRNGLWGHARHEDLQHRLVRVEETLGRLEAALSALASRPPERSLFERALRRVLARWRRIRARG</sequence>
<feature type="coiled-coil region" evidence="1">
    <location>
        <begin position="324"/>
        <end position="351"/>
    </location>
</feature>
<gene>
    <name evidence="3" type="ORF">NFI95_08080</name>
</gene>
<dbReference type="Pfam" id="PF00535">
    <property type="entry name" value="Glycos_transf_2"/>
    <property type="match status" value="1"/>
</dbReference>
<dbReference type="PANTHER" id="PTHR43685:SF2">
    <property type="entry name" value="GLYCOSYLTRANSFERASE 2-LIKE DOMAIN-CONTAINING PROTEIN"/>
    <property type="match status" value="1"/>
</dbReference>
<dbReference type="PANTHER" id="PTHR43685">
    <property type="entry name" value="GLYCOSYLTRANSFERASE"/>
    <property type="match status" value="1"/>
</dbReference>